<dbReference type="AlphaFoldDB" id="A0AB35U8J5"/>
<comment type="caution">
    <text evidence="2">The sequence shown here is derived from an EMBL/GenBank/DDBJ whole genome shotgun (WGS) entry which is preliminary data.</text>
</comment>
<gene>
    <name evidence="2" type="ORF">MOZ60_10790</name>
</gene>
<dbReference type="Pfam" id="PF06722">
    <property type="entry name" value="EryCIII-like_C"/>
    <property type="match status" value="1"/>
</dbReference>
<dbReference type="RefSeq" id="WP_370596692.1">
    <property type="nucleotide sequence ID" value="NZ_JALBUR010000049.1"/>
</dbReference>
<organism evidence="2 3">
    <name type="scientific">Grylomicrobium aquisgranensis</name>
    <dbReference type="NCBI Taxonomy" id="2926318"/>
    <lineage>
        <taxon>Bacteria</taxon>
        <taxon>Bacillati</taxon>
        <taxon>Bacillota</taxon>
        <taxon>Erysipelotrichia</taxon>
        <taxon>Erysipelotrichales</taxon>
        <taxon>Erysipelotrichaceae</taxon>
        <taxon>Grylomicrobium</taxon>
    </lineage>
</organism>
<dbReference type="SUPFAM" id="SSF53756">
    <property type="entry name" value="UDP-Glycosyltransferase/glycogen phosphorylase"/>
    <property type="match status" value="1"/>
</dbReference>
<feature type="domain" description="Erythromycin biosynthesis protein CIII-like C-terminal" evidence="1">
    <location>
        <begin position="258"/>
        <end position="347"/>
    </location>
</feature>
<dbReference type="InterPro" id="IPR010610">
    <property type="entry name" value="EryCIII-like_C"/>
</dbReference>
<dbReference type="GO" id="GO:0016757">
    <property type="term" value="F:glycosyltransferase activity"/>
    <property type="evidence" value="ECO:0007669"/>
    <property type="project" value="UniProtKB-ARBA"/>
</dbReference>
<dbReference type="Proteomes" id="UP001286174">
    <property type="component" value="Unassembled WGS sequence"/>
</dbReference>
<proteinExistence type="predicted"/>
<dbReference type="EMBL" id="JALBUR010000049">
    <property type="protein sequence ID" value="MDX8420571.1"/>
    <property type="molecule type" value="Genomic_DNA"/>
</dbReference>
<protein>
    <recommendedName>
        <fullName evidence="1">Erythromycin biosynthesis protein CIII-like C-terminal domain-containing protein</fullName>
    </recommendedName>
</protein>
<evidence type="ECO:0000259" key="1">
    <source>
        <dbReference type="Pfam" id="PF06722"/>
    </source>
</evidence>
<reference evidence="2 3" key="1">
    <citation type="submission" date="2022-03" db="EMBL/GenBank/DDBJ databases">
        <title>Novel taxa within the pig intestine.</title>
        <authorList>
            <person name="Wylensek D."/>
            <person name="Bishof K."/>
            <person name="Afrizal A."/>
            <person name="Clavel T."/>
        </authorList>
    </citation>
    <scope>NUCLEOTIDE SEQUENCE [LARGE SCALE GENOMIC DNA]</scope>
    <source>
        <strain evidence="2 3">CLA-KB-P133</strain>
    </source>
</reference>
<accession>A0AB35U8J5</accession>
<sequence>MKILIVPFIVHPKADAAYFLSRSMADVFTAAGMECAICCDPDNTFRQVRVYPSHLPSHPLFNWGADNRSYEEWMYSQGLLTKNAVLSDTQDIQDAIADFHPDLIIAINRPAANIAAKLDKIPCWTVVHPAMYRNAWFPSRCMHGINQALTQLQTEQELDLKTLYAHSVRRLAFGCLQSAPFPSDANITRIGSMNIEEHRKTRTNRVCIYLGSLHSRPKTIAKIIEEAFAGAPYYVYIWIKGIPAHAYKNLHYIKEPDSSLINGCSAVIHDGNTYFYNQAMVNGIPQMLIADHTCMRNYNAMAAARGHFGVYLYEEDLEMAALYETYRKLMSDDLYYESAQKYREMTLHHGDLTQIHDFTYIDMIDNKAKGAVTVE</sequence>
<dbReference type="Gene3D" id="3.40.50.2000">
    <property type="entry name" value="Glycogen Phosphorylase B"/>
    <property type="match status" value="2"/>
</dbReference>
<keyword evidence="3" id="KW-1185">Reference proteome</keyword>
<evidence type="ECO:0000313" key="3">
    <source>
        <dbReference type="Proteomes" id="UP001286174"/>
    </source>
</evidence>
<evidence type="ECO:0000313" key="2">
    <source>
        <dbReference type="EMBL" id="MDX8420571.1"/>
    </source>
</evidence>
<name>A0AB35U8J5_9FIRM</name>